<feature type="region of interest" description="Disordered" evidence="1">
    <location>
        <begin position="828"/>
        <end position="864"/>
    </location>
</feature>
<feature type="region of interest" description="Disordered" evidence="1">
    <location>
        <begin position="385"/>
        <end position="423"/>
    </location>
</feature>
<dbReference type="GO" id="GO:0008494">
    <property type="term" value="F:translation activator activity"/>
    <property type="evidence" value="ECO:0007669"/>
    <property type="project" value="TreeGrafter"/>
</dbReference>
<dbReference type="Gene3D" id="1.25.40.180">
    <property type="match status" value="1"/>
</dbReference>
<dbReference type="InterPro" id="IPR016024">
    <property type="entry name" value="ARM-type_fold"/>
</dbReference>
<evidence type="ECO:0000313" key="2">
    <source>
        <dbReference type="Proteomes" id="UP000515135"/>
    </source>
</evidence>
<sequence>MNPSVSPEGENWWCQPKRSSLNNPEGPSSSSPSSSSSYNQNHYTPTEPDLREPPSQGVPGEVTPRLGLTDSQLLWLRDTMSRGRESSPPSVSLSTHSPPAVTAGPAAETDAPPAHMKGMLAAREYLLQQLGVGRGSLKKPSGDFSTPGGPVAPTSQSVQAWKSHVPGPAGNFPVPGQAGKFPVPGQAGNFPVPGMAGNFHVPDQARTPHVPEQARKSHVPGQTGKSHVPGHTGKSHVPGQAGKSHVPEQAGKSHVPGHSGKSHVPGQAGKSHVPEQAGKSHVPGHSGKSHVPGHSGKSHVPGQAGKSHVPEQAGKSHVPGQAGKSHVPGQARNTHVPDQAEKCHIPEHTSIPTQADGSESNIYAAYVESMYEGLAAAGGYAYPLNDRVQKPHQSSKDRGRQRQTPPKEYNGQVKDNCKTGEKPLHDRLGVKILGMESYQSYLEKTVEEEPKKWRQIPWSEIKRNTDHVPQTAASPVSRGDMREEQKSSKQGTGEGTSQASKYVPKEKEGAHVGRQNSSCASMNGQGSRQWKKTPTKEPPPVGSVAENGAAEQAQLGPRKDRVSSKPGSRRNSMSEDLSVIKAEYDWRRFQLERKFKKVLDALKEKEEQVAAKDLWTIVKSEGGRLAEFPMPGAEAVLLDLLLTRAVEKKETRLMTVKLLAVLCSLYQKSMDVLSSVLLEKQASYCKVSGATNAKRLYEGYSETLGHLYLQARNNSGQEFQDCICEMMLKTLEKWLHINTQDQGVLEVCTNCLCSLLTVVGSELDSSARELMQLHFSTIKIKILDESLPREVRRSLLELALLRAGGWVQQSSSQENGEDIASEGAEAVPLSNSTGENTTAIDSKQPPPTTNGDFSGVSSSQEEEKDRYKTVRAMLTDLCLEEFLPKFQENGIRDATLRANRGELKTVLKESGFVPGTILEIMLYLDTHGW</sequence>
<feature type="compositionally biased region" description="Polar residues" evidence="1">
    <location>
        <begin position="488"/>
        <end position="500"/>
    </location>
</feature>
<dbReference type="RefSeq" id="XP_019635671.1">
    <property type="nucleotide sequence ID" value="XM_019780112.1"/>
</dbReference>
<evidence type="ECO:0000256" key="1">
    <source>
        <dbReference type="SAM" id="MobiDB-lite"/>
    </source>
</evidence>
<dbReference type="PANTHER" id="PTHR23254:SF15">
    <property type="entry name" value="POLYADENYLATE-BINDING PROTEIN-INTERACTING PROTEIN 1"/>
    <property type="match status" value="1"/>
</dbReference>
<dbReference type="SUPFAM" id="SSF48371">
    <property type="entry name" value="ARM repeat"/>
    <property type="match status" value="1"/>
</dbReference>
<proteinExistence type="predicted"/>
<dbReference type="KEGG" id="bbel:109478513"/>
<keyword evidence="2" id="KW-1185">Reference proteome</keyword>
<reference evidence="3" key="1">
    <citation type="submission" date="2025-08" db="UniProtKB">
        <authorList>
            <consortium name="RefSeq"/>
        </authorList>
    </citation>
    <scope>IDENTIFICATION</scope>
    <source>
        <tissue evidence="3">Gonad</tissue>
    </source>
</reference>
<dbReference type="GO" id="GO:0006446">
    <property type="term" value="P:regulation of translational initiation"/>
    <property type="evidence" value="ECO:0007669"/>
    <property type="project" value="TreeGrafter"/>
</dbReference>
<feature type="region of interest" description="Disordered" evidence="1">
    <location>
        <begin position="444"/>
        <end position="574"/>
    </location>
</feature>
<dbReference type="AlphaFoldDB" id="A0A6P5A1K6"/>
<gene>
    <name evidence="3" type="primary">LOC109478513</name>
</gene>
<protein>
    <submittedName>
        <fullName evidence="3">Uncharacterized protein LOC109478513</fullName>
    </submittedName>
</protein>
<feature type="compositionally biased region" description="Polar residues" evidence="1">
    <location>
        <begin position="829"/>
        <end position="841"/>
    </location>
</feature>
<dbReference type="OrthoDB" id="5977943at2759"/>
<feature type="compositionally biased region" description="Low complexity" evidence="1">
    <location>
        <begin position="86"/>
        <end position="99"/>
    </location>
</feature>
<accession>A0A6P5A1K6</accession>
<feature type="compositionally biased region" description="Low complexity" evidence="1">
    <location>
        <begin position="27"/>
        <end position="37"/>
    </location>
</feature>
<feature type="compositionally biased region" description="Polar residues" evidence="1">
    <location>
        <begin position="17"/>
        <end position="26"/>
    </location>
</feature>
<organism evidence="2 3">
    <name type="scientific">Branchiostoma belcheri</name>
    <name type="common">Amphioxus</name>
    <dbReference type="NCBI Taxonomy" id="7741"/>
    <lineage>
        <taxon>Eukaryota</taxon>
        <taxon>Metazoa</taxon>
        <taxon>Chordata</taxon>
        <taxon>Cephalochordata</taxon>
        <taxon>Leptocardii</taxon>
        <taxon>Amphioxiformes</taxon>
        <taxon>Branchiostomatidae</taxon>
        <taxon>Branchiostoma</taxon>
    </lineage>
</organism>
<name>A0A6P5A1K6_BRABE</name>
<feature type="compositionally biased region" description="Polar residues" evidence="1">
    <location>
        <begin position="565"/>
        <end position="574"/>
    </location>
</feature>
<evidence type="ECO:0000313" key="3">
    <source>
        <dbReference type="RefSeq" id="XP_019635671.1"/>
    </source>
</evidence>
<feature type="compositionally biased region" description="Polar residues" evidence="1">
    <location>
        <begin position="514"/>
        <end position="528"/>
    </location>
</feature>
<feature type="region of interest" description="Disordered" evidence="1">
    <location>
        <begin position="198"/>
        <end position="336"/>
    </location>
</feature>
<feature type="compositionally biased region" description="Polar residues" evidence="1">
    <location>
        <begin position="849"/>
        <end position="859"/>
    </location>
</feature>
<dbReference type="GeneID" id="109478513"/>
<dbReference type="PANTHER" id="PTHR23254">
    <property type="entry name" value="EIF4G DOMAIN PROTEIN"/>
    <property type="match status" value="1"/>
</dbReference>
<dbReference type="InterPro" id="IPR051367">
    <property type="entry name" value="mRNA_TranslReg/HistoneTransl"/>
</dbReference>
<feature type="region of interest" description="Disordered" evidence="1">
    <location>
        <begin position="1"/>
        <end position="112"/>
    </location>
</feature>
<dbReference type="Proteomes" id="UP000515135">
    <property type="component" value="Unplaced"/>
</dbReference>